<dbReference type="RefSeq" id="WP_281816560.1">
    <property type="nucleotide sequence ID" value="NZ_BRLB01000009.1"/>
</dbReference>
<dbReference type="InterPro" id="IPR001910">
    <property type="entry name" value="Inosine/uridine_hydrolase_dom"/>
</dbReference>
<gene>
    <name evidence="4" type="primary">rihA</name>
    <name evidence="4" type="ORF">SH1V18_28920</name>
</gene>
<dbReference type="PROSITE" id="PS01247">
    <property type="entry name" value="IUNH"/>
    <property type="match status" value="1"/>
</dbReference>
<dbReference type="GO" id="GO:0008477">
    <property type="term" value="F:purine nucleosidase activity"/>
    <property type="evidence" value="ECO:0007669"/>
    <property type="project" value="TreeGrafter"/>
</dbReference>
<evidence type="ECO:0000259" key="3">
    <source>
        <dbReference type="Pfam" id="PF01156"/>
    </source>
</evidence>
<protein>
    <submittedName>
        <fullName evidence="4">Pyrimidine-specific ribonucleoside hydrolase RihA</fullName>
    </submittedName>
</protein>
<dbReference type="Proteomes" id="UP001144256">
    <property type="component" value="Unassembled WGS sequence"/>
</dbReference>
<dbReference type="InterPro" id="IPR023186">
    <property type="entry name" value="IUNH"/>
</dbReference>
<dbReference type="AlphaFoldDB" id="A0A9W5YAK4"/>
<accession>A0A9W5YAK4</accession>
<name>A0A9W5YAK4_9FIRM</name>
<sequence>MAKPVIIDCDPGHDDAIALLLALGSNEIDVKGITTVAGNQTGDKTINNALRVLSYLDIEKEVAQGATKPLVRELITAAAVHGESGLEGPKLPDPAFLKSEKSAIESMNEIITNSKEKVTLIPTGPLTNIANLFLSYPEIKDHIEEIVLMGGACFGGNWTPAAEFNILVDPEAADIVFRSGLPITMCGLDVTHKAQVFKDDTERIRSIGNKASKLVAELLDYFSIFHMNPNFGFDGPPLHDVCAVAYVLDPSIFIAKKHNVEIDMTGELTVGATVVDYYDNTGREKNVNVVFDLDREKFIDMLYNTLKYFN</sequence>
<dbReference type="EMBL" id="BRLB01000009">
    <property type="protein sequence ID" value="GKX30412.1"/>
    <property type="molecule type" value="Genomic_DNA"/>
</dbReference>
<dbReference type="InterPro" id="IPR036452">
    <property type="entry name" value="Ribo_hydro-like"/>
</dbReference>
<dbReference type="NCBIfam" id="NF007761">
    <property type="entry name" value="PRK10443.1"/>
    <property type="match status" value="1"/>
</dbReference>
<dbReference type="PANTHER" id="PTHR12304:SF4">
    <property type="entry name" value="URIDINE NUCLEOSIDASE"/>
    <property type="match status" value="1"/>
</dbReference>
<comment type="caution">
    <text evidence="4">The sequence shown here is derived from an EMBL/GenBank/DDBJ whole genome shotgun (WGS) entry which is preliminary data.</text>
</comment>
<organism evidence="4 5">
    <name type="scientific">Vallitalea longa</name>
    <dbReference type="NCBI Taxonomy" id="2936439"/>
    <lineage>
        <taxon>Bacteria</taxon>
        <taxon>Bacillati</taxon>
        <taxon>Bacillota</taxon>
        <taxon>Clostridia</taxon>
        <taxon>Lachnospirales</taxon>
        <taxon>Vallitaleaceae</taxon>
        <taxon>Vallitalea</taxon>
    </lineage>
</organism>
<evidence type="ECO:0000313" key="5">
    <source>
        <dbReference type="Proteomes" id="UP001144256"/>
    </source>
</evidence>
<dbReference type="SUPFAM" id="SSF53590">
    <property type="entry name" value="Nucleoside hydrolase"/>
    <property type="match status" value="1"/>
</dbReference>
<reference evidence="4" key="1">
    <citation type="submission" date="2022-06" db="EMBL/GenBank/DDBJ databases">
        <title>Vallitalea longa sp. nov., an anaerobic bacterium isolated from marine sediment.</title>
        <authorList>
            <person name="Hirano S."/>
            <person name="Terahara T."/>
            <person name="Mori K."/>
            <person name="Hamada M."/>
            <person name="Matsumoto R."/>
            <person name="Kobayashi T."/>
        </authorList>
    </citation>
    <scope>NUCLEOTIDE SEQUENCE</scope>
    <source>
        <strain evidence="4">SH18-1</strain>
    </source>
</reference>
<keyword evidence="5" id="KW-1185">Reference proteome</keyword>
<evidence type="ECO:0000256" key="2">
    <source>
        <dbReference type="ARBA" id="ARBA00023295"/>
    </source>
</evidence>
<keyword evidence="1 4" id="KW-0378">Hydrolase</keyword>
<evidence type="ECO:0000313" key="4">
    <source>
        <dbReference type="EMBL" id="GKX30412.1"/>
    </source>
</evidence>
<proteinExistence type="predicted"/>
<dbReference type="PANTHER" id="PTHR12304">
    <property type="entry name" value="INOSINE-URIDINE PREFERRING NUCLEOSIDE HYDROLASE"/>
    <property type="match status" value="1"/>
</dbReference>
<feature type="domain" description="Inosine/uridine-preferring nucleoside hydrolase" evidence="3">
    <location>
        <begin position="5"/>
        <end position="299"/>
    </location>
</feature>
<dbReference type="InterPro" id="IPR015910">
    <property type="entry name" value="I/U_nuclsd_hydro_CS"/>
</dbReference>
<dbReference type="Pfam" id="PF01156">
    <property type="entry name" value="IU_nuc_hydro"/>
    <property type="match status" value="1"/>
</dbReference>
<keyword evidence="2" id="KW-0326">Glycosidase</keyword>
<dbReference type="CDD" id="cd02651">
    <property type="entry name" value="nuc_hydro_IU_UC_XIUA"/>
    <property type="match status" value="1"/>
</dbReference>
<dbReference type="GO" id="GO:0045437">
    <property type="term" value="F:uridine nucleosidase activity"/>
    <property type="evidence" value="ECO:0007669"/>
    <property type="project" value="UniProtKB-ARBA"/>
</dbReference>
<dbReference type="Gene3D" id="3.90.245.10">
    <property type="entry name" value="Ribonucleoside hydrolase-like"/>
    <property type="match status" value="1"/>
</dbReference>
<dbReference type="GO" id="GO:0005829">
    <property type="term" value="C:cytosol"/>
    <property type="evidence" value="ECO:0007669"/>
    <property type="project" value="TreeGrafter"/>
</dbReference>
<dbReference type="GO" id="GO:0006152">
    <property type="term" value="P:purine nucleoside catabolic process"/>
    <property type="evidence" value="ECO:0007669"/>
    <property type="project" value="TreeGrafter"/>
</dbReference>
<evidence type="ECO:0000256" key="1">
    <source>
        <dbReference type="ARBA" id="ARBA00022801"/>
    </source>
</evidence>